<keyword evidence="1" id="KW-0472">Membrane</keyword>
<feature type="transmembrane region" description="Helical" evidence="1">
    <location>
        <begin position="20"/>
        <end position="40"/>
    </location>
</feature>
<feature type="transmembrane region" description="Helical" evidence="1">
    <location>
        <begin position="99"/>
        <end position="119"/>
    </location>
</feature>
<feature type="transmembrane region" description="Helical" evidence="1">
    <location>
        <begin position="214"/>
        <end position="240"/>
    </location>
</feature>
<accession>A0AA39LZE3</accession>
<dbReference type="AlphaFoldDB" id="A0AA39LZE3"/>
<feature type="transmembrane region" description="Helical" evidence="1">
    <location>
        <begin position="252"/>
        <end position="272"/>
    </location>
</feature>
<name>A0AA39LZE3_9BILA</name>
<organism evidence="2 3">
    <name type="scientific">Steinernema hermaphroditum</name>
    <dbReference type="NCBI Taxonomy" id="289476"/>
    <lineage>
        <taxon>Eukaryota</taxon>
        <taxon>Metazoa</taxon>
        <taxon>Ecdysozoa</taxon>
        <taxon>Nematoda</taxon>
        <taxon>Chromadorea</taxon>
        <taxon>Rhabditida</taxon>
        <taxon>Tylenchina</taxon>
        <taxon>Panagrolaimomorpha</taxon>
        <taxon>Strongyloidoidea</taxon>
        <taxon>Steinernematidae</taxon>
        <taxon>Steinernema</taxon>
    </lineage>
</organism>
<gene>
    <name evidence="2" type="ORF">QR680_012166</name>
</gene>
<dbReference type="EMBL" id="JAUCMV010000002">
    <property type="protein sequence ID" value="KAK0415876.1"/>
    <property type="molecule type" value="Genomic_DNA"/>
</dbReference>
<evidence type="ECO:0000256" key="1">
    <source>
        <dbReference type="SAM" id="Phobius"/>
    </source>
</evidence>
<keyword evidence="1" id="KW-0812">Transmembrane</keyword>
<dbReference type="Proteomes" id="UP001175271">
    <property type="component" value="Unassembled WGS sequence"/>
</dbReference>
<feature type="transmembrane region" description="Helical" evidence="1">
    <location>
        <begin position="169"/>
        <end position="193"/>
    </location>
</feature>
<keyword evidence="1" id="KW-1133">Transmembrane helix</keyword>
<comment type="caution">
    <text evidence="2">The sequence shown here is derived from an EMBL/GenBank/DDBJ whole genome shotgun (WGS) entry which is preliminary data.</text>
</comment>
<feature type="transmembrane region" description="Helical" evidence="1">
    <location>
        <begin position="52"/>
        <end position="75"/>
    </location>
</feature>
<feature type="transmembrane region" description="Helical" evidence="1">
    <location>
        <begin position="131"/>
        <end position="157"/>
    </location>
</feature>
<protein>
    <submittedName>
        <fullName evidence="2">Uncharacterized protein</fullName>
    </submittedName>
</protein>
<proteinExistence type="predicted"/>
<reference evidence="2" key="1">
    <citation type="submission" date="2023-06" db="EMBL/GenBank/DDBJ databases">
        <title>Genomic analysis of the entomopathogenic nematode Steinernema hermaphroditum.</title>
        <authorList>
            <person name="Schwarz E.M."/>
            <person name="Heppert J.K."/>
            <person name="Baniya A."/>
            <person name="Schwartz H.T."/>
            <person name="Tan C.-H."/>
            <person name="Antoshechkin I."/>
            <person name="Sternberg P.W."/>
            <person name="Goodrich-Blair H."/>
            <person name="Dillman A.R."/>
        </authorList>
    </citation>
    <scope>NUCLEOTIDE SEQUENCE</scope>
    <source>
        <strain evidence="2">PS9179</strain>
        <tissue evidence="2">Whole animal</tissue>
    </source>
</reference>
<keyword evidence="3" id="KW-1185">Reference proteome</keyword>
<evidence type="ECO:0000313" key="2">
    <source>
        <dbReference type="EMBL" id="KAK0415876.1"/>
    </source>
</evidence>
<evidence type="ECO:0000313" key="3">
    <source>
        <dbReference type="Proteomes" id="UP001175271"/>
    </source>
</evidence>
<sequence length="306" mass="34282">MAQPGAVGFYQTLYDFDQYFDGFCAIATVVLNSLSLLFHLKRSSKKSRFGMLFMLLVTFICFGLLYIPSTILRVLPWEERKVLFAKYSELIWLAGLPPYFAQQIVSSSGVFLALDRVLIMFLQLKYSAHNFSLILSVISCLINTVLLGFLFLVVVFAKYSSAIVSVHNALKFFLLSFTLVVEAVLYMVFLVKFRNHAKKSVSNDQQHNHTNQIVVCQTTCHLLLCTIPNAAICIATMIAAGQKNDVVSTRGIMFSEPMYSLSVLIASVFTLYKLKPKKDVVKVASTVASIENSPHGSEKCFFPVVF</sequence>